<sequence length="152" mass="17705">MDFQIHQPTQSTNPTRTRSIGAPTTAEKDSYLSRLLKLIPTETIALYMFIDGIVKSGLQDDPSLQVWLWIIFGIILILNILYLKRVKQIHHIPQLFYLTLAYVIWVFTFGGPFEFQPWYREFMASILLALYTFTIPIVYTGDSVNQEQELEQ</sequence>
<evidence type="ECO:0000256" key="1">
    <source>
        <dbReference type="SAM" id="MobiDB-lite"/>
    </source>
</evidence>
<keyword evidence="2" id="KW-0472">Membrane</keyword>
<dbReference type="EMBL" id="PDUD01000060">
    <property type="protein sequence ID" value="PHN01214.1"/>
    <property type="molecule type" value="Genomic_DNA"/>
</dbReference>
<name>A0A2D0MY73_FLAN2</name>
<organism evidence="3 4">
    <name type="scientific">Flavilitoribacter nigricans (strain ATCC 23147 / DSM 23189 / NBRC 102662 / NCIMB 1420 / SS-2)</name>
    <name type="common">Lewinella nigricans</name>
    <dbReference type="NCBI Taxonomy" id="1122177"/>
    <lineage>
        <taxon>Bacteria</taxon>
        <taxon>Pseudomonadati</taxon>
        <taxon>Bacteroidota</taxon>
        <taxon>Saprospiria</taxon>
        <taxon>Saprospirales</taxon>
        <taxon>Lewinellaceae</taxon>
        <taxon>Flavilitoribacter</taxon>
    </lineage>
</organism>
<accession>A0A2D0MY73</accession>
<proteinExistence type="predicted"/>
<feature type="transmembrane region" description="Helical" evidence="2">
    <location>
        <begin position="66"/>
        <end position="83"/>
    </location>
</feature>
<evidence type="ECO:0000313" key="4">
    <source>
        <dbReference type="Proteomes" id="UP000223913"/>
    </source>
</evidence>
<evidence type="ECO:0000256" key="2">
    <source>
        <dbReference type="SAM" id="Phobius"/>
    </source>
</evidence>
<dbReference type="Proteomes" id="UP000223913">
    <property type="component" value="Unassembled WGS sequence"/>
</dbReference>
<comment type="caution">
    <text evidence="3">The sequence shown here is derived from an EMBL/GenBank/DDBJ whole genome shotgun (WGS) entry which is preliminary data.</text>
</comment>
<reference evidence="3 4" key="1">
    <citation type="submission" date="2017-10" db="EMBL/GenBank/DDBJ databases">
        <title>The draft genome sequence of Lewinella nigricans NBRC 102662.</title>
        <authorList>
            <person name="Wang K."/>
        </authorList>
    </citation>
    <scope>NUCLEOTIDE SEQUENCE [LARGE SCALE GENOMIC DNA]</scope>
    <source>
        <strain evidence="3 4">NBRC 102662</strain>
    </source>
</reference>
<dbReference type="OrthoDB" id="1368281at2"/>
<keyword evidence="2" id="KW-1133">Transmembrane helix</keyword>
<feature type="region of interest" description="Disordered" evidence="1">
    <location>
        <begin position="1"/>
        <end position="22"/>
    </location>
</feature>
<feature type="compositionally biased region" description="Polar residues" evidence="1">
    <location>
        <begin position="1"/>
        <end position="18"/>
    </location>
</feature>
<dbReference type="AlphaFoldDB" id="A0A2D0MY73"/>
<evidence type="ECO:0000313" key="3">
    <source>
        <dbReference type="EMBL" id="PHN01214.1"/>
    </source>
</evidence>
<protein>
    <submittedName>
        <fullName evidence="3">Uncharacterized protein</fullName>
    </submittedName>
</protein>
<gene>
    <name evidence="3" type="ORF">CRP01_38385</name>
</gene>
<feature type="transmembrane region" description="Helical" evidence="2">
    <location>
        <begin position="119"/>
        <end position="139"/>
    </location>
</feature>
<keyword evidence="2" id="KW-0812">Transmembrane</keyword>
<feature type="transmembrane region" description="Helical" evidence="2">
    <location>
        <begin position="95"/>
        <end position="113"/>
    </location>
</feature>
<keyword evidence="4" id="KW-1185">Reference proteome</keyword>
<dbReference type="RefSeq" id="WP_099155409.1">
    <property type="nucleotide sequence ID" value="NZ_PDUD01000060.1"/>
</dbReference>